<dbReference type="CDD" id="cd00146">
    <property type="entry name" value="PKD"/>
    <property type="match status" value="1"/>
</dbReference>
<dbReference type="Pfam" id="PF13895">
    <property type="entry name" value="Ig_2"/>
    <property type="match status" value="3"/>
</dbReference>
<dbReference type="PANTHER" id="PTHR11640">
    <property type="entry name" value="NEPHRIN"/>
    <property type="match status" value="1"/>
</dbReference>
<accession>A0A9J6ZLU6</accession>
<gene>
    <name evidence="7" type="ORF">M9189_07515</name>
</gene>
<dbReference type="Gene3D" id="2.60.40.10">
    <property type="entry name" value="Immunoglobulins"/>
    <property type="match status" value="6"/>
</dbReference>
<feature type="domain" description="Ig-like" evidence="6">
    <location>
        <begin position="941"/>
        <end position="1018"/>
    </location>
</feature>
<evidence type="ECO:0000313" key="7">
    <source>
        <dbReference type="EMBL" id="URW78709.1"/>
    </source>
</evidence>
<keyword evidence="8" id="KW-1185">Reference proteome</keyword>
<protein>
    <submittedName>
        <fullName evidence="7">Gliding motility-associated C-terminal domain-containing protein</fullName>
    </submittedName>
</protein>
<evidence type="ECO:0000256" key="2">
    <source>
        <dbReference type="ARBA" id="ARBA00023136"/>
    </source>
</evidence>
<dbReference type="InterPro" id="IPR007110">
    <property type="entry name" value="Ig-like_dom"/>
</dbReference>
<evidence type="ECO:0000259" key="6">
    <source>
        <dbReference type="PROSITE" id="PS50835"/>
    </source>
</evidence>
<sequence length="3115" mass="327564">MVRTHTLRIFIVFLLAFLPFRSFIQDTYAQEWSKREIIEHIEQRLMEQGAVLKGGEGTILDLPEDICSDANYIDLVPPVIPDDAFSIEWDITTYVGGEEFHPEWADYVGTGKDRVLRFYPDRVTEPYFSSEIFFTYVIRASYIPYPIVGSGYDFAFVHKTPTVFDFGSDIEICNGASTTLTLNGSEAGMKYQLYRDGVPIGFAITGIGNPITFNVTVSGLYTVEASNPGGDGICVKPMNGSANVVVNPIPVPTPSSDKTSYCEGDPIQLIGGPAGMASYTWEYPDGTIVNQQNPIIPAAVRALHHGTYKLTVRSADGCEASANYSIAVNTNPTAILPDDFEVCADDLLNFSVTVTGGTGPYTYAWTKDGNPIAASTATINIPAASVSDAGLYEVVVTDANGCGTSTAAINITVNPRPSATVSNNGPVCVSGSLQLTASDVTGTAPFTYSWTGPNGITSNVQNPVINPVTLLHAGDYTLTVSDANGCSSTQLTTTVVVNSLPTPSLIGAASFCYGATEVYTAGGGVNYTFTLYQGAAIVDGPVSVVGNTYTTSATLPAGDYTLNVLVVDANGCEAEADYSFTVYPTPAATIAFDPAVICEGGSSNLIITLTTGTPAWSALFNNGTEDINTGSVAGTVYTLPVTATTDLSYTLKSISDANCSATIDAPATLTVNEQPTVTVNSSNPPTNQVCVGNDLTLTATGAGGSGNYVYSWSKDGETITGATGATYTITNAQSTDAGTYSVVVIDTEGGVSCVSDPAEIDVVVTEATATLIGAASFCYGATEDYTAGGGVNYTFTLYQGAAIVDGPVSVVGNTYTTSATLPAGDYTLNVLVVDANGCEAEADYSFTVYPTPAATIAFDPAVICEGGSSNLIITLTTGTPAWSALFNNGTEDINTGSVAGTVYTLPVTATTDLSYTLKSISDANCSATIDAPATLTVNEQPTVTVNSSNPPTNQVCVGNDLTLTATGAGGSGNYVYSWSKDGETITGATGATYTITNAQSTDAGTYSVVVIDTEGGVSCVSDPAEIDVVVTEATATLIGAASFCYGATEDYTAGGGVNYTFTLYQGAAIVDGPVSVVGNTYTTSATLPAGDYTLNVLVVDANGCEAEADYSFTVYPTPAATIAFDPAVICEGGSSNLIITLTTGTPAWSALFNNGTEDINTGSVAGTVYTLPVTATTDLSYTLKSISDANCSATIDAPATLTVNEQPTVTVNSSNPPTNQVCVGNDLTLTATGAGGSGNYVYSWSKDGETITGATGATYTITNAQSTDAGTYSVVVIDTEGGVSCVSDPAEIDVVVTEATATLIGATEVCEGTVETYQATGGESYSFELFSLPTNTLIDTKAGVEDTYEIPATLTVGWYRIDVTVVDANGCEDTESLELEVKTTPSADLTFSSENICEGEEITVTATPGYTRYVFMVNGNVVQDGAENTYVSALFEEGDIVKAAITLGSCIVESAETTITVRELPVVELSSDKTDNVVCLGEEIVFTATGTATSYAFYINDISGTPVQGPDAANTYSSSDLNSGDIIIVVGEGANGCSSTAQLAVTVNTPVATLTANKEELCVNETLVLTANNGAQYEFFRNGVSLGLSTVNPLEITDPQDADEFYVVVINEFGCEAISSTLTISVNPVPTVVLDSDKDEICKGELVTFEATGTGLVNYTFYRIRGGEETQLQSGADNQLSASDFEDGDRVYVVVSDGNMCNNASSEITITVHELPIATIIVLPSNQIGEGDDVTVVAGGGDEYLYLVNGLPWDGDINGWTTDTSIELTGLTDGDKLSVIARNAFGCTDESDDVVITTVPYPNAFEVLPEYSEYCSDVPGVRLYLSTYEDIGVVYELYDVNELATPFKGMGDGSVENGQFGWNDIPEGEYIVKAFKNLGGNTLTIESDNSAVVVRNLVPAVFDMNPAGTTEDCPIDITVTNTEIDVTYYLLLNGSVFSEPQYGTGASYHFGSVNTTGDYTIMAVNAAGCTSIMNGVLTVETVPFSGEYLLTSDPISGEYCEDGDGVVLTLDGSTVGINYELYLYDVQTGTIMTGTGEQLVFPAVFDEGIYRVVASEGTGCGMTMQGEVTVVINQLPQAFALEADNDGYFCTETDGVEIRMTGQEAGVEYQLFFNGAAVSPKIIGGDNPVLPLSFGKYDEAGEYIVIGASGAGCETEIGKITIHIDDTPEVFTFTGDVGFCEGSNPEFTLSGSEAGVEYELYLDGTPLGITVMGTGAPIAFTGTIEGEYSVWASLITDHNVCKVKMDGNISVTEKPLPDVTGVTIEVEAGTGTDCSSGLVINVNDPQFGVIYELYRINTAGDHVSTGNVVSAENGEASISFQPVVDKDATYFVYANLDGCQAVFAGSIDVDVPGAIARYSILGDSDLCEGDGGATIYLDHSDVGVTYTLINTTTGLAHPGKLGTDSALVWTNLIDEGEYIIEAENKTEACRQTMLGEFNLMFHKLPESYTLVASHNVFCAGSNVEISLKTTEAGVSYSLFRSNTPDGPKAFVATKIGDGGELVFTGIATEGSFSVIATSPEGCTSSMNEILHITENSVIDAGSVTIAHTAEFCSEDGTELVISNTQQDVIYTLIREGAVIDSRISAADGASIEFTGIKAGIYAVVASYDGACEVVVEPAYEVEATWITPVKPVITTYNSYCQYDAVVAIETSETGVNYYLVEYGDLTDGLAGTDTISGTGEAIEWDLSLLPLGSTFFTVVAVSDEGQCKAMSALFEINLNECEQPVGKYFIDIDALEYCSDGDGIILTVHGTTDGVYYELVEVGNEDVPIQIIKGNGGSVAFGNPIKGTKRGTRYTITVMGSNEHFAIDGGEFTVVENSAPNQYMISSGGPVNVHEITLSGSDEGVWYFIMRNGQIDFDRTPLVGDGNLLNFGPVNNPGDYHVLAVSPAGCEALMDGTAVIYQSQLVAVADTLYLGPGDLVGVIDLGLNDADYFLPGLDITGETGNIRFSLVDEEGIVDADINEITGFLTYRKLPSFYGKDSLTYVIENVDVVGRMATGKIIVMVGNKDFDEERSFLLPNAFSPNGDGINDRFVISGLGVTAESSLEVYNRWGTIVYRSNGKQYDNSWDGRSNVGAMVSIGKELPNGVYFYIFKVSKNIEGKLEERTYTGYVELRR</sequence>
<dbReference type="Proteomes" id="UP001056426">
    <property type="component" value="Chromosome"/>
</dbReference>
<evidence type="ECO:0000256" key="4">
    <source>
        <dbReference type="ARBA" id="ARBA00023180"/>
    </source>
</evidence>
<proteinExistence type="predicted"/>
<dbReference type="GO" id="GO:0098609">
    <property type="term" value="P:cell-cell adhesion"/>
    <property type="evidence" value="ECO:0007669"/>
    <property type="project" value="TreeGrafter"/>
</dbReference>
<dbReference type="SMART" id="SM00408">
    <property type="entry name" value="IGc2"/>
    <property type="match status" value="4"/>
</dbReference>
<feature type="domain" description="Ig-like" evidence="6">
    <location>
        <begin position="675"/>
        <end position="752"/>
    </location>
</feature>
<dbReference type="Pfam" id="PF13585">
    <property type="entry name" value="CHU_C"/>
    <property type="match status" value="1"/>
</dbReference>
<evidence type="ECO:0000256" key="3">
    <source>
        <dbReference type="ARBA" id="ARBA00023157"/>
    </source>
</evidence>
<keyword evidence="5" id="KW-0393">Immunoglobulin domain</keyword>
<feature type="domain" description="Ig-like" evidence="6">
    <location>
        <begin position="332"/>
        <end position="410"/>
    </location>
</feature>
<dbReference type="GO" id="GO:0050839">
    <property type="term" value="F:cell adhesion molecule binding"/>
    <property type="evidence" value="ECO:0007669"/>
    <property type="project" value="TreeGrafter"/>
</dbReference>
<dbReference type="InterPro" id="IPR051275">
    <property type="entry name" value="Cell_adhesion_signaling"/>
</dbReference>
<dbReference type="SUPFAM" id="SSF48726">
    <property type="entry name" value="Immunoglobulin"/>
    <property type="match status" value="4"/>
</dbReference>
<keyword evidence="4" id="KW-0325">Glycoprotein</keyword>
<dbReference type="PANTHER" id="PTHR11640:SF164">
    <property type="entry name" value="MAM DOMAIN-CONTAINING GLYCOSYLPHOSPHATIDYLINOSITOL ANCHOR PROTEIN 1"/>
    <property type="match status" value="1"/>
</dbReference>
<dbReference type="InterPro" id="IPR036179">
    <property type="entry name" value="Ig-like_dom_sf"/>
</dbReference>
<dbReference type="InterPro" id="IPR003599">
    <property type="entry name" value="Ig_sub"/>
</dbReference>
<keyword evidence="2" id="KW-0472">Membrane</keyword>
<evidence type="ECO:0000256" key="5">
    <source>
        <dbReference type="ARBA" id="ARBA00023319"/>
    </source>
</evidence>
<dbReference type="KEGG" id="alkq:M9189_07515"/>
<dbReference type="InterPro" id="IPR035986">
    <property type="entry name" value="PKD_dom_sf"/>
</dbReference>
<organism evidence="7 8">
    <name type="scientific">Xiashengella succiniciproducens</name>
    <dbReference type="NCBI Taxonomy" id="2949635"/>
    <lineage>
        <taxon>Bacteria</taxon>
        <taxon>Pseudomonadati</taxon>
        <taxon>Bacteroidota</taxon>
        <taxon>Bacteroidia</taxon>
        <taxon>Marinilabiliales</taxon>
        <taxon>Marinilabiliaceae</taxon>
        <taxon>Xiashengella</taxon>
    </lineage>
</organism>
<dbReference type="SMART" id="SM00409">
    <property type="entry name" value="IG"/>
    <property type="match status" value="5"/>
</dbReference>
<dbReference type="GO" id="GO:0005911">
    <property type="term" value="C:cell-cell junction"/>
    <property type="evidence" value="ECO:0007669"/>
    <property type="project" value="TreeGrafter"/>
</dbReference>
<dbReference type="RefSeq" id="WP_250722070.1">
    <property type="nucleotide sequence ID" value="NZ_CP098400.1"/>
</dbReference>
<reference evidence="7" key="1">
    <citation type="submission" date="2022-05" db="EMBL/GenBank/DDBJ databases">
        <authorList>
            <person name="Sun X."/>
        </authorList>
    </citation>
    <scope>NUCLEOTIDE SEQUENCE</scope>
    <source>
        <strain evidence="7">Ai-910</strain>
    </source>
</reference>
<dbReference type="PROSITE" id="PS50835">
    <property type="entry name" value="IG_LIKE"/>
    <property type="match status" value="4"/>
</dbReference>
<dbReference type="EMBL" id="CP098400">
    <property type="protein sequence ID" value="URW78709.1"/>
    <property type="molecule type" value="Genomic_DNA"/>
</dbReference>
<name>A0A9J6ZLU6_9BACT</name>
<dbReference type="InterPro" id="IPR013783">
    <property type="entry name" value="Ig-like_fold"/>
</dbReference>
<dbReference type="SUPFAM" id="SSF49299">
    <property type="entry name" value="PKD domain"/>
    <property type="match status" value="2"/>
</dbReference>
<keyword evidence="3" id="KW-1015">Disulfide bond</keyword>
<dbReference type="InterPro" id="IPR026341">
    <property type="entry name" value="T9SS_type_B"/>
</dbReference>
<evidence type="ECO:0000256" key="1">
    <source>
        <dbReference type="ARBA" id="ARBA00004479"/>
    </source>
</evidence>
<evidence type="ECO:0000313" key="8">
    <source>
        <dbReference type="Proteomes" id="UP001056426"/>
    </source>
</evidence>
<reference evidence="7" key="2">
    <citation type="submission" date="2022-06" db="EMBL/GenBank/DDBJ databases">
        <title>Xiashengella guii gen. nov. sp. nov., a bacterium isolated form anaerobic digestion tank.</title>
        <authorList>
            <person name="Huang H."/>
        </authorList>
    </citation>
    <scope>NUCLEOTIDE SEQUENCE</scope>
    <source>
        <strain evidence="7">Ai-910</strain>
    </source>
</reference>
<comment type="subcellular location">
    <subcellularLocation>
        <location evidence="1">Membrane</location>
        <topology evidence="1">Single-pass type I membrane protein</topology>
    </subcellularLocation>
</comment>
<dbReference type="GO" id="GO:0005886">
    <property type="term" value="C:plasma membrane"/>
    <property type="evidence" value="ECO:0007669"/>
    <property type="project" value="TreeGrafter"/>
</dbReference>
<feature type="domain" description="Ig-like" evidence="6">
    <location>
        <begin position="1207"/>
        <end position="1284"/>
    </location>
</feature>
<dbReference type="NCBIfam" id="TIGR04131">
    <property type="entry name" value="Bac_Flav_CTERM"/>
    <property type="match status" value="1"/>
</dbReference>
<dbReference type="InterPro" id="IPR003598">
    <property type="entry name" value="Ig_sub2"/>
</dbReference>